<feature type="region of interest" description="Disordered" evidence="6">
    <location>
        <begin position="1"/>
        <end position="49"/>
    </location>
</feature>
<keyword evidence="3" id="KW-0238">DNA-binding</keyword>
<keyword evidence="5" id="KW-0539">Nucleus</keyword>
<dbReference type="InterPro" id="IPR005508">
    <property type="entry name" value="At2g31720-like"/>
</dbReference>
<evidence type="ECO:0000256" key="2">
    <source>
        <dbReference type="ARBA" id="ARBA00023015"/>
    </source>
</evidence>
<accession>A0AAV1RZ51</accession>
<comment type="subcellular location">
    <subcellularLocation>
        <location evidence="1">Nucleus</location>
    </subcellularLocation>
</comment>
<reference evidence="7 8" key="1">
    <citation type="submission" date="2024-01" db="EMBL/GenBank/DDBJ databases">
        <authorList>
            <person name="Waweru B."/>
        </authorList>
    </citation>
    <scope>NUCLEOTIDE SEQUENCE [LARGE SCALE GENOMIC DNA]</scope>
</reference>
<evidence type="ECO:0000256" key="6">
    <source>
        <dbReference type="SAM" id="MobiDB-lite"/>
    </source>
</evidence>
<evidence type="ECO:0000256" key="4">
    <source>
        <dbReference type="ARBA" id="ARBA00023163"/>
    </source>
</evidence>
<dbReference type="Pfam" id="PF03754">
    <property type="entry name" value="At2g31720-like"/>
    <property type="match status" value="1"/>
</dbReference>
<sequence length="249" mass="28633">MASYSDHQFVNPVKGFAPKKRRGCGEGVDNEDDQKGRGERASKKRKKMGRVDFKKLGLDPAPNFSSQIKARIDYQEGHDSAIKKMIMKQIFITDLNMHHDCFSMPLNQMNDFNNFLKKNEIEGIKVMLVELSPKDDNVHQSTMRLRKLNINKNISYVLTTKWNDVLKRNEGVLNENDIVMDVDKVDRRVASKRTTSQENNNVDHGAIEQYRFFMVLVQVGVKPARKVLAQARHRGDDLKEAINVMELLS</sequence>
<dbReference type="GO" id="GO:0005634">
    <property type="term" value="C:nucleus"/>
    <property type="evidence" value="ECO:0007669"/>
    <property type="project" value="UniProtKB-SubCell"/>
</dbReference>
<comment type="caution">
    <text evidence="7">The sequence shown here is derived from an EMBL/GenBank/DDBJ whole genome shotgun (WGS) entry which is preliminary data.</text>
</comment>
<dbReference type="Gene3D" id="2.40.330.10">
    <property type="entry name" value="DNA-binding pseudobarrel domain"/>
    <property type="match status" value="1"/>
</dbReference>
<keyword evidence="8" id="KW-1185">Reference proteome</keyword>
<dbReference type="PANTHER" id="PTHR31541:SF25">
    <property type="entry name" value="GAMMA-GLIADIN B"/>
    <property type="match status" value="1"/>
</dbReference>
<protein>
    <recommendedName>
        <fullName evidence="9">PIN domain-containing protein</fullName>
    </recommendedName>
</protein>
<proteinExistence type="predicted"/>
<dbReference type="PANTHER" id="PTHR31541">
    <property type="entry name" value="B3 DOMAIN PLANT PROTEIN-RELATED"/>
    <property type="match status" value="1"/>
</dbReference>
<dbReference type="AlphaFoldDB" id="A0AAV1RZ51"/>
<evidence type="ECO:0000313" key="8">
    <source>
        <dbReference type="Proteomes" id="UP001314170"/>
    </source>
</evidence>
<dbReference type="GO" id="GO:0003677">
    <property type="term" value="F:DNA binding"/>
    <property type="evidence" value="ECO:0007669"/>
    <property type="project" value="UniProtKB-KW"/>
</dbReference>
<keyword evidence="4" id="KW-0804">Transcription</keyword>
<dbReference type="InterPro" id="IPR015300">
    <property type="entry name" value="DNA-bd_pseudobarrel_sf"/>
</dbReference>
<dbReference type="Proteomes" id="UP001314170">
    <property type="component" value="Unassembled WGS sequence"/>
</dbReference>
<evidence type="ECO:0000313" key="7">
    <source>
        <dbReference type="EMBL" id="CAK7340857.1"/>
    </source>
</evidence>
<evidence type="ECO:0000256" key="3">
    <source>
        <dbReference type="ARBA" id="ARBA00023125"/>
    </source>
</evidence>
<dbReference type="EMBL" id="CAWUPB010001160">
    <property type="protein sequence ID" value="CAK7340857.1"/>
    <property type="molecule type" value="Genomic_DNA"/>
</dbReference>
<evidence type="ECO:0000256" key="1">
    <source>
        <dbReference type="ARBA" id="ARBA00004123"/>
    </source>
</evidence>
<evidence type="ECO:0000256" key="5">
    <source>
        <dbReference type="ARBA" id="ARBA00023242"/>
    </source>
</evidence>
<keyword evidence="2" id="KW-0805">Transcription regulation</keyword>
<evidence type="ECO:0008006" key="9">
    <source>
        <dbReference type="Google" id="ProtNLM"/>
    </source>
</evidence>
<organism evidence="7 8">
    <name type="scientific">Dovyalis caffra</name>
    <dbReference type="NCBI Taxonomy" id="77055"/>
    <lineage>
        <taxon>Eukaryota</taxon>
        <taxon>Viridiplantae</taxon>
        <taxon>Streptophyta</taxon>
        <taxon>Embryophyta</taxon>
        <taxon>Tracheophyta</taxon>
        <taxon>Spermatophyta</taxon>
        <taxon>Magnoliopsida</taxon>
        <taxon>eudicotyledons</taxon>
        <taxon>Gunneridae</taxon>
        <taxon>Pentapetalae</taxon>
        <taxon>rosids</taxon>
        <taxon>fabids</taxon>
        <taxon>Malpighiales</taxon>
        <taxon>Salicaceae</taxon>
        <taxon>Flacourtieae</taxon>
        <taxon>Dovyalis</taxon>
    </lineage>
</organism>
<name>A0AAV1RZ51_9ROSI</name>
<gene>
    <name evidence="7" type="ORF">DCAF_LOCUS15946</name>
</gene>